<dbReference type="EMBL" id="SOYY01000018">
    <property type="protein sequence ID" value="KAA0708795.1"/>
    <property type="molecule type" value="Genomic_DNA"/>
</dbReference>
<proteinExistence type="predicted"/>
<dbReference type="AlphaFoldDB" id="A0A5A9NHW4"/>
<name>A0A5A9NHW4_9TELE</name>
<comment type="caution">
    <text evidence="1">The sequence shown here is derived from an EMBL/GenBank/DDBJ whole genome shotgun (WGS) entry which is preliminary data.</text>
</comment>
<organism evidence="1 2">
    <name type="scientific">Triplophysa tibetana</name>
    <dbReference type="NCBI Taxonomy" id="1572043"/>
    <lineage>
        <taxon>Eukaryota</taxon>
        <taxon>Metazoa</taxon>
        <taxon>Chordata</taxon>
        <taxon>Craniata</taxon>
        <taxon>Vertebrata</taxon>
        <taxon>Euteleostomi</taxon>
        <taxon>Actinopterygii</taxon>
        <taxon>Neopterygii</taxon>
        <taxon>Teleostei</taxon>
        <taxon>Ostariophysi</taxon>
        <taxon>Cypriniformes</taxon>
        <taxon>Nemacheilidae</taxon>
        <taxon>Triplophysa</taxon>
    </lineage>
</organism>
<protein>
    <submittedName>
        <fullName evidence="1">Uncharacterized protein</fullName>
    </submittedName>
</protein>
<keyword evidence="2" id="KW-1185">Reference proteome</keyword>
<evidence type="ECO:0000313" key="2">
    <source>
        <dbReference type="Proteomes" id="UP000324632"/>
    </source>
</evidence>
<accession>A0A5A9NHW4</accession>
<gene>
    <name evidence="1" type="ORF">E1301_Tti018057</name>
</gene>
<reference evidence="1 2" key="1">
    <citation type="journal article" date="2019" name="Mol. Ecol. Resour.">
        <title>Chromosome-level genome assembly of Triplophysa tibetana, a fish adapted to the harsh high-altitude environment of the Tibetan Plateau.</title>
        <authorList>
            <person name="Yang X."/>
            <person name="Liu H."/>
            <person name="Ma Z."/>
            <person name="Zou Y."/>
            <person name="Zou M."/>
            <person name="Mao Y."/>
            <person name="Li X."/>
            <person name="Wang H."/>
            <person name="Chen T."/>
            <person name="Wang W."/>
            <person name="Yang R."/>
        </authorList>
    </citation>
    <scope>NUCLEOTIDE SEQUENCE [LARGE SCALE GENOMIC DNA]</scope>
    <source>
        <strain evidence="1">TTIB1903HZAU</strain>
        <tissue evidence="1">Muscle</tissue>
    </source>
</reference>
<sequence length="156" mass="18109">MVFPYLHSCLDDLACSACFPSDLCFRVCLCSTLQSAHPLPSGPMLHDFSATFIRRLWIAHVHTSVFVTDISIRKKTHGKKIPEIYLVLEDLFDIGSLDPDQEKQTSPFQDSKRNHSKQHLTYNEFFFEFREFGDFLEFDVNDDYISCKCYVNTTVH</sequence>
<evidence type="ECO:0000313" key="1">
    <source>
        <dbReference type="EMBL" id="KAA0708795.1"/>
    </source>
</evidence>
<dbReference type="Proteomes" id="UP000324632">
    <property type="component" value="Chromosome 18"/>
</dbReference>